<dbReference type="InterPro" id="IPR015943">
    <property type="entry name" value="WD40/YVTN_repeat-like_dom_sf"/>
</dbReference>
<keyword evidence="2" id="KW-1185">Reference proteome</keyword>
<evidence type="ECO:0000313" key="1">
    <source>
        <dbReference type="EMBL" id="QEN03536.1"/>
    </source>
</evidence>
<reference evidence="1 2" key="2">
    <citation type="submission" date="2019-09" db="EMBL/GenBank/DDBJ databases">
        <title>Complete Genome Sequence and Methylome Analysis of free living Spirochaetas.</title>
        <authorList>
            <person name="Leshcheva N."/>
            <person name="Mikheeva N."/>
        </authorList>
    </citation>
    <scope>NUCLEOTIDE SEQUENCE [LARGE SCALE GENOMIC DNA]</scope>
    <source>
        <strain evidence="1 2">P</strain>
    </source>
</reference>
<dbReference type="RefSeq" id="WP_149566794.1">
    <property type="nucleotide sequence ID" value="NZ_CP035807.1"/>
</dbReference>
<gene>
    <name evidence="1" type="ORF">EW093_02080</name>
</gene>
<dbReference type="KEGG" id="sper:EW093_02080"/>
<name>A0A5C1Q9R8_9SPIO</name>
<evidence type="ECO:0008006" key="3">
    <source>
        <dbReference type="Google" id="ProtNLM"/>
    </source>
</evidence>
<dbReference type="SUPFAM" id="SSF50998">
    <property type="entry name" value="Quinoprotein alcohol dehydrogenase-like"/>
    <property type="match status" value="1"/>
</dbReference>
<proteinExistence type="predicted"/>
<dbReference type="Gene3D" id="2.130.10.10">
    <property type="entry name" value="YVTN repeat-like/Quinoprotein amine dehydrogenase"/>
    <property type="match status" value="1"/>
</dbReference>
<protein>
    <recommendedName>
        <fullName evidence="3">PQQ-like beta-propeller repeat protein</fullName>
    </recommendedName>
</protein>
<evidence type="ECO:0000313" key="2">
    <source>
        <dbReference type="Proteomes" id="UP000323824"/>
    </source>
</evidence>
<accession>A0A5C1Q9R8</accession>
<dbReference type="Proteomes" id="UP000323824">
    <property type="component" value="Chromosome"/>
</dbReference>
<dbReference type="InterPro" id="IPR011047">
    <property type="entry name" value="Quinoprotein_ADH-like_sf"/>
</dbReference>
<dbReference type="PROSITE" id="PS51257">
    <property type="entry name" value="PROKAR_LIPOPROTEIN"/>
    <property type="match status" value="1"/>
</dbReference>
<organism evidence="1 2">
    <name type="scientific">Thiospirochaeta perfilievii</name>
    <dbReference type="NCBI Taxonomy" id="252967"/>
    <lineage>
        <taxon>Bacteria</taxon>
        <taxon>Pseudomonadati</taxon>
        <taxon>Spirochaetota</taxon>
        <taxon>Spirochaetia</taxon>
        <taxon>Spirochaetales</taxon>
        <taxon>Spirochaetaceae</taxon>
        <taxon>Thiospirochaeta</taxon>
    </lineage>
</organism>
<reference evidence="1 2" key="1">
    <citation type="submission" date="2019-02" db="EMBL/GenBank/DDBJ databases">
        <authorList>
            <person name="Fomenkov A."/>
            <person name="Dubinina G."/>
            <person name="Grabovich M."/>
            <person name="Vincze T."/>
            <person name="Roberts R.J."/>
        </authorList>
    </citation>
    <scope>NUCLEOTIDE SEQUENCE [LARGE SCALE GENOMIC DNA]</scope>
    <source>
        <strain evidence="1 2">P</strain>
    </source>
</reference>
<dbReference type="OrthoDB" id="5173551at2"/>
<sequence>MIYKNILIFILGTSLCGCSYYPIKGSSNNTFEPIIVKQMDNNYNNTNLYESLLVVDVLYISEVLDNGLSKTNLTTGELLWRNSEVDPSTNPALWEGFIVSLVYTVYEEEQDYNLYFTDQNTGEIIYKFRFKDMMDNPEVGLNGYWSVIHNNKLYFSTCDTSNSFSDEAIKLSMVDISELDFTNSEPDAIVPEVILQGSRLDSLFRTQPLFNVDGMYILSGGAGSSIPEDQEVTETSDYHQSDIKLYALDNEYNKLWERGFEYAGWVGANAYHLQFYDEDYLYLATSDGAALIDKNTGTIIYERVGNYSSNYTTIDGEYGYSTIYGFLKCVHIPTGDIIWNDEIKYTRDCKPVVYGNKLYVVDSDALRVYNKKTGQLLGKNEDLGVPGYRWQGYMPYNNDILHILQTEKIVSIRMED</sequence>
<dbReference type="AlphaFoldDB" id="A0A5C1Q9R8"/>
<dbReference type="EMBL" id="CP035807">
    <property type="protein sequence ID" value="QEN03536.1"/>
    <property type="molecule type" value="Genomic_DNA"/>
</dbReference>